<comment type="caution">
    <text evidence="7">The sequence shown here is derived from an EMBL/GenBank/DDBJ whole genome shotgun (WGS) entry which is preliminary data.</text>
</comment>
<keyword evidence="5 6" id="KW-0472">Membrane</keyword>
<feature type="transmembrane region" description="Helical" evidence="6">
    <location>
        <begin position="49"/>
        <end position="67"/>
    </location>
</feature>
<evidence type="ECO:0000313" key="7">
    <source>
        <dbReference type="EMBL" id="KAE8665931.1"/>
    </source>
</evidence>
<evidence type="ECO:0000256" key="2">
    <source>
        <dbReference type="ARBA" id="ARBA00005852"/>
    </source>
</evidence>
<evidence type="ECO:0000256" key="1">
    <source>
        <dbReference type="ARBA" id="ARBA00004141"/>
    </source>
</evidence>
<evidence type="ECO:0000313" key="8">
    <source>
        <dbReference type="Proteomes" id="UP000436088"/>
    </source>
</evidence>
<dbReference type="EMBL" id="VEPZ02001604">
    <property type="protein sequence ID" value="KAE8665931.1"/>
    <property type="molecule type" value="Genomic_DNA"/>
</dbReference>
<dbReference type="AlphaFoldDB" id="A0A6A2WX20"/>
<evidence type="ECO:0000256" key="3">
    <source>
        <dbReference type="ARBA" id="ARBA00022692"/>
    </source>
</evidence>
<keyword evidence="4 6" id="KW-1133">Transmembrane helix</keyword>
<sequence>MGRMQQYLAMKTDPVAQEMISSDINDLKLAAMKLIDDVTKLGGLGFGTYFLKWVASFSAMQVLFFHLRSTMGFVFFALLGCKISQDFLAVWIFWDTH</sequence>
<dbReference type="GO" id="GO:0016020">
    <property type="term" value="C:membrane"/>
    <property type="evidence" value="ECO:0007669"/>
    <property type="project" value="UniProtKB-SubCell"/>
</dbReference>
<evidence type="ECO:0000256" key="5">
    <source>
        <dbReference type="ARBA" id="ARBA00023136"/>
    </source>
</evidence>
<name>A0A6A2WX20_HIBSY</name>
<accession>A0A6A2WX20</accession>
<proteinExistence type="inferred from homology"/>
<feature type="transmembrane region" description="Helical" evidence="6">
    <location>
        <begin position="73"/>
        <end position="94"/>
    </location>
</feature>
<gene>
    <name evidence="7" type="ORF">F3Y22_tig00112523pilonHSYRG00152</name>
</gene>
<organism evidence="7 8">
    <name type="scientific">Hibiscus syriacus</name>
    <name type="common">Rose of Sharon</name>
    <dbReference type="NCBI Taxonomy" id="106335"/>
    <lineage>
        <taxon>Eukaryota</taxon>
        <taxon>Viridiplantae</taxon>
        <taxon>Streptophyta</taxon>
        <taxon>Embryophyta</taxon>
        <taxon>Tracheophyta</taxon>
        <taxon>Spermatophyta</taxon>
        <taxon>Magnoliopsida</taxon>
        <taxon>eudicotyledons</taxon>
        <taxon>Gunneridae</taxon>
        <taxon>Pentapetalae</taxon>
        <taxon>rosids</taxon>
        <taxon>malvids</taxon>
        <taxon>Malvales</taxon>
        <taxon>Malvaceae</taxon>
        <taxon>Malvoideae</taxon>
        <taxon>Hibiscus</taxon>
    </lineage>
</organism>
<comment type="similarity">
    <text evidence="2">Belongs to the Cold-regulated 413 protein family.</text>
</comment>
<comment type="subcellular location">
    <subcellularLocation>
        <location evidence="1">Membrane</location>
        <topology evidence="1">Multi-pass membrane protein</topology>
    </subcellularLocation>
</comment>
<dbReference type="Pfam" id="PF05562">
    <property type="entry name" value="WCOR413"/>
    <property type="match status" value="1"/>
</dbReference>
<keyword evidence="8" id="KW-1185">Reference proteome</keyword>
<evidence type="ECO:0000256" key="4">
    <source>
        <dbReference type="ARBA" id="ARBA00022989"/>
    </source>
</evidence>
<evidence type="ECO:0000256" key="6">
    <source>
        <dbReference type="SAM" id="Phobius"/>
    </source>
</evidence>
<reference evidence="7" key="1">
    <citation type="submission" date="2019-09" db="EMBL/GenBank/DDBJ databases">
        <title>Draft genome information of white flower Hibiscus syriacus.</title>
        <authorList>
            <person name="Kim Y.-M."/>
        </authorList>
    </citation>
    <scope>NUCLEOTIDE SEQUENCE [LARGE SCALE GENOMIC DNA]</scope>
    <source>
        <strain evidence="7">YM2019G1</strain>
    </source>
</reference>
<keyword evidence="3 6" id="KW-0812">Transmembrane</keyword>
<dbReference type="Proteomes" id="UP000436088">
    <property type="component" value="Unassembled WGS sequence"/>
</dbReference>
<protein>
    <submittedName>
        <fullName evidence="7">COR413PM2 protein</fullName>
    </submittedName>
</protein>
<dbReference type="InterPro" id="IPR008892">
    <property type="entry name" value="COR413"/>
</dbReference>